<name>A0A2G1WAV3_9BACT</name>
<dbReference type="PANTHER" id="PTHR43409">
    <property type="entry name" value="ANAEROBIC MAGNESIUM-PROTOPORPHYRIN IX MONOMETHYL ESTER CYCLASE-RELATED"/>
    <property type="match status" value="1"/>
</dbReference>
<proteinExistence type="predicted"/>
<dbReference type="Pfam" id="PF04055">
    <property type="entry name" value="Radical_SAM"/>
    <property type="match status" value="1"/>
</dbReference>
<evidence type="ECO:0000256" key="3">
    <source>
        <dbReference type="ARBA" id="ARBA00022679"/>
    </source>
</evidence>
<dbReference type="Proteomes" id="UP000225740">
    <property type="component" value="Unassembled WGS sequence"/>
</dbReference>
<comment type="cofactor">
    <cofactor evidence="1">
        <name>[4Fe-4S] cluster</name>
        <dbReference type="ChEBI" id="CHEBI:49883"/>
    </cofactor>
</comment>
<evidence type="ECO:0000256" key="7">
    <source>
        <dbReference type="ARBA" id="ARBA00023014"/>
    </source>
</evidence>
<dbReference type="InterPro" id="IPR013785">
    <property type="entry name" value="Aldolase_TIM"/>
</dbReference>
<dbReference type="SFLD" id="SFLDG01082">
    <property type="entry name" value="B12-binding_domain_containing"/>
    <property type="match status" value="1"/>
</dbReference>
<dbReference type="GO" id="GO:0005829">
    <property type="term" value="C:cytosol"/>
    <property type="evidence" value="ECO:0007669"/>
    <property type="project" value="TreeGrafter"/>
</dbReference>
<dbReference type="EMBL" id="NIZW01000003">
    <property type="protein sequence ID" value="PHQ36157.1"/>
    <property type="molecule type" value="Genomic_DNA"/>
</dbReference>
<evidence type="ECO:0000313" key="9">
    <source>
        <dbReference type="EMBL" id="PHQ36157.1"/>
    </source>
</evidence>
<dbReference type="GO" id="GO:0046872">
    <property type="term" value="F:metal ion binding"/>
    <property type="evidence" value="ECO:0007669"/>
    <property type="project" value="UniProtKB-KW"/>
</dbReference>
<organism evidence="9 10">
    <name type="scientific">Rhodopirellula bahusiensis</name>
    <dbReference type="NCBI Taxonomy" id="2014065"/>
    <lineage>
        <taxon>Bacteria</taxon>
        <taxon>Pseudomonadati</taxon>
        <taxon>Planctomycetota</taxon>
        <taxon>Planctomycetia</taxon>
        <taxon>Pirellulales</taxon>
        <taxon>Pirellulaceae</taxon>
        <taxon>Rhodopirellula</taxon>
    </lineage>
</organism>
<dbReference type="InterPro" id="IPR006638">
    <property type="entry name" value="Elp3/MiaA/NifB-like_rSAM"/>
</dbReference>
<reference evidence="9 10" key="1">
    <citation type="submission" date="2017-06" db="EMBL/GenBank/DDBJ databases">
        <title>Description of Rhodopirellula bahusiensis sp. nov.</title>
        <authorList>
            <person name="Kizina J."/>
            <person name="Harder J."/>
        </authorList>
    </citation>
    <scope>NUCLEOTIDE SEQUENCE [LARGE SCALE GENOMIC DNA]</scope>
    <source>
        <strain evidence="9 10">SWK21</strain>
    </source>
</reference>
<sequence length="516" mass="58933">MTRECSASAIRKVYNRTMKRIPRCFTEAPELDSTMSTEAVRERHALLINPFYAKDSHASFGKHVLTPTLALTSIAGATPANWTVEYWDENLLQGPPPHTPFPQVVGITVHLTFAKRAYELAKWYRERGAIVVLGGLHVLSCPEEVRPHADILAVGEGVMAWREIIADIERGAARDHYIGSFREPYADEPPPRRELVPKCSFLTTTSLNATRGCHSRCGFCYLSTKGLHMPYQTLPPEQVVDQWQADESPCAVFTDNNLGSKPEYLRQLCFALRPLEKIWSAAVSVDVADDPSVVREMALAGCTGVFVGFESLSNDNIRDQNKRSPNTSTYAERVKTFHDHGIQVNGSFVLGFDHDDESVFDRTIAWVEEQQLECATFHLLTPYPGTPLFAQMESENRLLHRDWNRYDTAHVVFQPKRMTVEQLQAGYEHCYERLFSAPSIWRRRPDDWRSVPAYLAMSYLYKKSNWYWHLLIQNRLTHLAWLPLVEFTRRRHVQFRKRLETTSTIGRSSSVVSAGV</sequence>
<dbReference type="GO" id="GO:0003824">
    <property type="term" value="F:catalytic activity"/>
    <property type="evidence" value="ECO:0007669"/>
    <property type="project" value="InterPro"/>
</dbReference>
<keyword evidence="4" id="KW-0949">S-adenosyl-L-methionine</keyword>
<keyword evidence="2" id="KW-0489">Methyltransferase</keyword>
<evidence type="ECO:0000259" key="8">
    <source>
        <dbReference type="PROSITE" id="PS51918"/>
    </source>
</evidence>
<dbReference type="SUPFAM" id="SSF102114">
    <property type="entry name" value="Radical SAM enzymes"/>
    <property type="match status" value="1"/>
</dbReference>
<dbReference type="AlphaFoldDB" id="A0A2G1WAV3"/>
<evidence type="ECO:0000256" key="6">
    <source>
        <dbReference type="ARBA" id="ARBA00023004"/>
    </source>
</evidence>
<keyword evidence="5" id="KW-0479">Metal-binding</keyword>
<keyword evidence="10" id="KW-1185">Reference proteome</keyword>
<comment type="caution">
    <text evidence="9">The sequence shown here is derived from an EMBL/GenBank/DDBJ whole genome shotgun (WGS) entry which is preliminary data.</text>
</comment>
<evidence type="ECO:0000256" key="2">
    <source>
        <dbReference type="ARBA" id="ARBA00022603"/>
    </source>
</evidence>
<dbReference type="CDD" id="cd02068">
    <property type="entry name" value="radical_SAM_B12_BD"/>
    <property type="match status" value="1"/>
</dbReference>
<dbReference type="PANTHER" id="PTHR43409:SF7">
    <property type="entry name" value="BLL1977 PROTEIN"/>
    <property type="match status" value="1"/>
</dbReference>
<dbReference type="GO" id="GO:0051539">
    <property type="term" value="F:4 iron, 4 sulfur cluster binding"/>
    <property type="evidence" value="ECO:0007669"/>
    <property type="project" value="UniProtKB-KW"/>
</dbReference>
<evidence type="ECO:0000256" key="5">
    <source>
        <dbReference type="ARBA" id="ARBA00022723"/>
    </source>
</evidence>
<dbReference type="InterPro" id="IPR051198">
    <property type="entry name" value="BchE-like"/>
</dbReference>
<dbReference type="SMART" id="SM00729">
    <property type="entry name" value="Elp3"/>
    <property type="match status" value="1"/>
</dbReference>
<gene>
    <name evidence="9" type="ORF">CEE69_05680</name>
</gene>
<keyword evidence="6" id="KW-0408">Iron</keyword>
<dbReference type="SFLD" id="SFLDG01123">
    <property type="entry name" value="methyltransferase_(Class_B)"/>
    <property type="match status" value="1"/>
</dbReference>
<dbReference type="InterPro" id="IPR058240">
    <property type="entry name" value="rSAM_sf"/>
</dbReference>
<evidence type="ECO:0000313" key="10">
    <source>
        <dbReference type="Proteomes" id="UP000225740"/>
    </source>
</evidence>
<accession>A0A2G1WAV3</accession>
<dbReference type="InterPro" id="IPR034466">
    <property type="entry name" value="Methyltransferase_Class_B"/>
</dbReference>
<dbReference type="SFLD" id="SFLDS00029">
    <property type="entry name" value="Radical_SAM"/>
    <property type="match status" value="1"/>
</dbReference>
<dbReference type="CDD" id="cd01335">
    <property type="entry name" value="Radical_SAM"/>
    <property type="match status" value="1"/>
</dbReference>
<dbReference type="InterPro" id="IPR025274">
    <property type="entry name" value="DUF4070"/>
</dbReference>
<keyword evidence="3" id="KW-0808">Transferase</keyword>
<evidence type="ECO:0000256" key="4">
    <source>
        <dbReference type="ARBA" id="ARBA00022691"/>
    </source>
</evidence>
<protein>
    <recommendedName>
        <fullName evidence="8">Radical SAM core domain-containing protein</fullName>
    </recommendedName>
</protein>
<dbReference type="PROSITE" id="PS51918">
    <property type="entry name" value="RADICAL_SAM"/>
    <property type="match status" value="1"/>
</dbReference>
<feature type="domain" description="Radical SAM core" evidence="8">
    <location>
        <begin position="199"/>
        <end position="416"/>
    </location>
</feature>
<dbReference type="Pfam" id="PF13282">
    <property type="entry name" value="DUF4070"/>
    <property type="match status" value="1"/>
</dbReference>
<dbReference type="Gene3D" id="3.20.20.70">
    <property type="entry name" value="Aldolase class I"/>
    <property type="match status" value="1"/>
</dbReference>
<dbReference type="InterPro" id="IPR007197">
    <property type="entry name" value="rSAM"/>
</dbReference>
<dbReference type="Gene3D" id="3.40.50.280">
    <property type="entry name" value="Cobalamin-binding domain"/>
    <property type="match status" value="1"/>
</dbReference>
<keyword evidence="7" id="KW-0411">Iron-sulfur</keyword>
<evidence type="ECO:0000256" key="1">
    <source>
        <dbReference type="ARBA" id="ARBA00001966"/>
    </source>
</evidence>